<name>A0A074VYE9_AURM1</name>
<evidence type="ECO:0000256" key="1">
    <source>
        <dbReference type="ARBA" id="ARBA00022723"/>
    </source>
</evidence>
<dbReference type="PROSITE" id="PS01360">
    <property type="entry name" value="ZF_MYND_1"/>
    <property type="match status" value="1"/>
</dbReference>
<dbReference type="STRING" id="1043003.A0A074VYE9"/>
<evidence type="ECO:0000256" key="3">
    <source>
        <dbReference type="ARBA" id="ARBA00022833"/>
    </source>
</evidence>
<dbReference type="InterPro" id="IPR002893">
    <property type="entry name" value="Znf_MYND"/>
</dbReference>
<dbReference type="Proteomes" id="UP000030672">
    <property type="component" value="Unassembled WGS sequence"/>
</dbReference>
<keyword evidence="1" id="KW-0479">Metal-binding</keyword>
<dbReference type="HOGENOM" id="CLU_049192_0_0_1"/>
<reference evidence="6 7" key="1">
    <citation type="journal article" date="2014" name="BMC Genomics">
        <title>Genome sequencing of four Aureobasidium pullulans varieties: biotechnological potential, stress tolerance, and description of new species.</title>
        <authorList>
            <person name="Gostin Ar C."/>
            <person name="Ohm R.A."/>
            <person name="Kogej T."/>
            <person name="Sonjak S."/>
            <person name="Turk M."/>
            <person name="Zajc J."/>
            <person name="Zalar P."/>
            <person name="Grube M."/>
            <person name="Sun H."/>
            <person name="Han J."/>
            <person name="Sharma A."/>
            <person name="Chiniquy J."/>
            <person name="Ngan C.Y."/>
            <person name="Lipzen A."/>
            <person name="Barry K."/>
            <person name="Grigoriev I.V."/>
            <person name="Gunde-Cimerman N."/>
        </authorList>
    </citation>
    <scope>NUCLEOTIDE SEQUENCE [LARGE SCALE GENOMIC DNA]</scope>
    <source>
        <strain evidence="6 7">CBS 110374</strain>
    </source>
</reference>
<feature type="domain" description="MYND-type" evidence="5">
    <location>
        <begin position="3"/>
        <end position="44"/>
    </location>
</feature>
<organism evidence="6 7">
    <name type="scientific">Aureobasidium melanogenum (strain CBS 110374)</name>
    <name type="common">Aureobasidium pullulans var. melanogenum</name>
    <dbReference type="NCBI Taxonomy" id="1043003"/>
    <lineage>
        <taxon>Eukaryota</taxon>
        <taxon>Fungi</taxon>
        <taxon>Dikarya</taxon>
        <taxon>Ascomycota</taxon>
        <taxon>Pezizomycotina</taxon>
        <taxon>Dothideomycetes</taxon>
        <taxon>Dothideomycetidae</taxon>
        <taxon>Dothideales</taxon>
        <taxon>Saccotheciaceae</taxon>
        <taxon>Aureobasidium</taxon>
    </lineage>
</organism>
<dbReference type="EMBL" id="KL584833">
    <property type="protein sequence ID" value="KEQ62717.1"/>
    <property type="molecule type" value="Genomic_DNA"/>
</dbReference>
<evidence type="ECO:0000256" key="4">
    <source>
        <dbReference type="PROSITE-ProRule" id="PRU00134"/>
    </source>
</evidence>
<evidence type="ECO:0000259" key="5">
    <source>
        <dbReference type="PROSITE" id="PS50865"/>
    </source>
</evidence>
<keyword evidence="2 4" id="KW-0863">Zinc-finger</keyword>
<proteinExistence type="predicted"/>
<evidence type="ECO:0000256" key="2">
    <source>
        <dbReference type="ARBA" id="ARBA00022771"/>
    </source>
</evidence>
<sequence>MAAYRCASGPCRKAGTLRCGSCKTTYYCSKVCQTAHWKRHKLTCDGPDSYSPLRPGVFNFLGLPCRLRDKIYEEVIVSKLHPSDQAKYDEAVAHDSEPDVRNNRRDYLDVFDRRIMVSPEFTLTIVRNTPIWGFKPLVLARGLLLANKQISQELMEIHFSKNTFLALVQDDHVCDGSPPAFRNYVAHFTKAKNLYIDIVTNKCHPGENGFQASVNTVKRQLLTLILALNRAGTALDSLTVRYHSRFDGEIEDLRIDADGLAAHPQARPIWVVDPRTDKFRVIEHAEMKQLYLHSATIAKTLCALEVPVSKFRIFGDMSGPDLARLSRKFDFAIPQVDAALDEYDQRISKDAENAREMASRDTDTAKLWSDLARSQDRIFSTRVSLRRRAIMAAPPSFVPGAEEEARRLMDIARSI</sequence>
<dbReference type="GO" id="GO:0008270">
    <property type="term" value="F:zinc ion binding"/>
    <property type="evidence" value="ECO:0007669"/>
    <property type="project" value="UniProtKB-KW"/>
</dbReference>
<dbReference type="Pfam" id="PF01753">
    <property type="entry name" value="zf-MYND"/>
    <property type="match status" value="1"/>
</dbReference>
<evidence type="ECO:0000313" key="6">
    <source>
        <dbReference type="EMBL" id="KEQ62717.1"/>
    </source>
</evidence>
<dbReference type="GeneID" id="63915049"/>
<gene>
    <name evidence="6" type="ORF">M437DRAFT_48493</name>
</gene>
<dbReference type="SUPFAM" id="SSF144232">
    <property type="entry name" value="HIT/MYND zinc finger-like"/>
    <property type="match status" value="1"/>
</dbReference>
<accession>A0A074VYE9</accession>
<keyword evidence="7" id="KW-1185">Reference proteome</keyword>
<dbReference type="RefSeq" id="XP_040879740.1">
    <property type="nucleotide sequence ID" value="XM_041021676.1"/>
</dbReference>
<dbReference type="PROSITE" id="PS50865">
    <property type="entry name" value="ZF_MYND_2"/>
    <property type="match status" value="1"/>
</dbReference>
<dbReference type="Gene3D" id="6.10.140.2220">
    <property type="match status" value="1"/>
</dbReference>
<keyword evidence="3" id="KW-0862">Zinc</keyword>
<evidence type="ECO:0000313" key="7">
    <source>
        <dbReference type="Proteomes" id="UP000030672"/>
    </source>
</evidence>
<dbReference type="AlphaFoldDB" id="A0A074VYE9"/>
<protein>
    <recommendedName>
        <fullName evidence="5">MYND-type domain-containing protein</fullName>
    </recommendedName>
</protein>